<sequence length="202" mass="21592">MAPPSADVADVEGEEVIPNGLANGAGYVNLSENPTGQHDDAIGYNPVGNGVFNGAVEENAGSNGSLQTERPRSQGTVVNINGVEMTVYGNIQGLEFLNLGNNSGPEIDVDAVDPEEEEEEARQRLEAERAIREAEEADRARRSAPLPAEQCQTIRNAMRGITLDFRPDWAGSIPEQEWMSRILESGGSARGSSPGDRRNSSS</sequence>
<feature type="region of interest" description="Disordered" evidence="1">
    <location>
        <begin position="180"/>
        <end position="202"/>
    </location>
</feature>
<proteinExistence type="predicted"/>
<comment type="caution">
    <text evidence="2">The sequence shown here is derived from an EMBL/GenBank/DDBJ whole genome shotgun (WGS) entry which is preliminary data.</text>
</comment>
<gene>
    <name evidence="2" type="ORF">KC19_11G159000</name>
</gene>
<evidence type="ECO:0000313" key="3">
    <source>
        <dbReference type="Proteomes" id="UP000822688"/>
    </source>
</evidence>
<dbReference type="Proteomes" id="UP000822688">
    <property type="component" value="Chromosome 11"/>
</dbReference>
<dbReference type="Pfam" id="PF06910">
    <property type="entry name" value="MEA1"/>
    <property type="match status" value="1"/>
</dbReference>
<dbReference type="PANTHER" id="PTHR37175:SF1">
    <property type="entry name" value="CONSTANS-LIKE PROTEIN-RELATED"/>
    <property type="match status" value="1"/>
</dbReference>
<reference evidence="2 3" key="1">
    <citation type="submission" date="2020-06" db="EMBL/GenBank/DDBJ databases">
        <title>WGS assembly of Ceratodon purpureus strain R40.</title>
        <authorList>
            <person name="Carey S.B."/>
            <person name="Jenkins J."/>
            <person name="Shu S."/>
            <person name="Lovell J.T."/>
            <person name="Sreedasyam A."/>
            <person name="Maumus F."/>
            <person name="Tiley G.P."/>
            <person name="Fernandez-Pozo N."/>
            <person name="Barry K."/>
            <person name="Chen C."/>
            <person name="Wang M."/>
            <person name="Lipzen A."/>
            <person name="Daum C."/>
            <person name="Saski C.A."/>
            <person name="Payton A.C."/>
            <person name="Mcbreen J.C."/>
            <person name="Conrad R.E."/>
            <person name="Kollar L.M."/>
            <person name="Olsson S."/>
            <person name="Huttunen S."/>
            <person name="Landis J.B."/>
            <person name="Wickett N.J."/>
            <person name="Johnson M.G."/>
            <person name="Rensing S.A."/>
            <person name="Grimwood J."/>
            <person name="Schmutz J."/>
            <person name="Mcdaniel S.F."/>
        </authorList>
    </citation>
    <scope>NUCLEOTIDE SEQUENCE [LARGE SCALE GENOMIC DNA]</scope>
    <source>
        <strain evidence="2 3">R40</strain>
    </source>
</reference>
<feature type="region of interest" description="Disordered" evidence="1">
    <location>
        <begin position="53"/>
        <end position="72"/>
    </location>
</feature>
<accession>A0A8T0GEJ3</accession>
<dbReference type="PANTHER" id="PTHR37175">
    <property type="entry name" value="BNAA08G28800D PROTEIN"/>
    <property type="match status" value="1"/>
</dbReference>
<keyword evidence="3" id="KW-1185">Reference proteome</keyword>
<evidence type="ECO:0000313" key="2">
    <source>
        <dbReference type="EMBL" id="KAG0557816.1"/>
    </source>
</evidence>
<evidence type="ECO:0000256" key="1">
    <source>
        <dbReference type="SAM" id="MobiDB-lite"/>
    </source>
</evidence>
<dbReference type="EMBL" id="CM026432">
    <property type="protein sequence ID" value="KAG0557816.1"/>
    <property type="molecule type" value="Genomic_DNA"/>
</dbReference>
<name>A0A8T0GEJ3_CERPU</name>
<feature type="compositionally biased region" description="Polar residues" evidence="1">
    <location>
        <begin position="60"/>
        <end position="72"/>
    </location>
</feature>
<organism evidence="2 3">
    <name type="scientific">Ceratodon purpureus</name>
    <name type="common">Fire moss</name>
    <name type="synonym">Dicranum purpureum</name>
    <dbReference type="NCBI Taxonomy" id="3225"/>
    <lineage>
        <taxon>Eukaryota</taxon>
        <taxon>Viridiplantae</taxon>
        <taxon>Streptophyta</taxon>
        <taxon>Embryophyta</taxon>
        <taxon>Bryophyta</taxon>
        <taxon>Bryophytina</taxon>
        <taxon>Bryopsida</taxon>
        <taxon>Dicranidae</taxon>
        <taxon>Pseudoditrichales</taxon>
        <taxon>Ditrichaceae</taxon>
        <taxon>Ceratodon</taxon>
    </lineage>
</organism>
<dbReference type="AlphaFoldDB" id="A0A8T0GEJ3"/>
<protein>
    <submittedName>
        <fullName evidence="2">Uncharacterized protein</fullName>
    </submittedName>
</protein>